<feature type="region of interest" description="Disordered" evidence="1">
    <location>
        <begin position="1"/>
        <end position="22"/>
    </location>
</feature>
<feature type="region of interest" description="Disordered" evidence="1">
    <location>
        <begin position="219"/>
        <end position="258"/>
    </location>
</feature>
<gene>
    <name evidence="2" type="ORF">BDU57DRAFT_580734</name>
</gene>
<protein>
    <submittedName>
        <fullName evidence="2">Uncharacterized protein</fullName>
    </submittedName>
</protein>
<reference evidence="2" key="1">
    <citation type="journal article" date="2020" name="Stud. Mycol.">
        <title>101 Dothideomycetes genomes: a test case for predicting lifestyles and emergence of pathogens.</title>
        <authorList>
            <person name="Haridas S."/>
            <person name="Albert R."/>
            <person name="Binder M."/>
            <person name="Bloem J."/>
            <person name="Labutti K."/>
            <person name="Salamov A."/>
            <person name="Andreopoulos B."/>
            <person name="Baker S."/>
            <person name="Barry K."/>
            <person name="Bills G."/>
            <person name="Bluhm B."/>
            <person name="Cannon C."/>
            <person name="Castanera R."/>
            <person name="Culley D."/>
            <person name="Daum C."/>
            <person name="Ezra D."/>
            <person name="Gonzalez J."/>
            <person name="Henrissat B."/>
            <person name="Kuo A."/>
            <person name="Liang C."/>
            <person name="Lipzen A."/>
            <person name="Lutzoni F."/>
            <person name="Magnuson J."/>
            <person name="Mondo S."/>
            <person name="Nolan M."/>
            <person name="Ohm R."/>
            <person name="Pangilinan J."/>
            <person name="Park H.-J."/>
            <person name="Ramirez L."/>
            <person name="Alfaro M."/>
            <person name="Sun H."/>
            <person name="Tritt A."/>
            <person name="Yoshinaga Y."/>
            <person name="Zwiers L.-H."/>
            <person name="Turgeon B."/>
            <person name="Goodwin S."/>
            <person name="Spatafora J."/>
            <person name="Crous P."/>
            <person name="Grigoriev I."/>
        </authorList>
    </citation>
    <scope>NUCLEOTIDE SEQUENCE</scope>
    <source>
        <strain evidence="2">HMLAC05119</strain>
    </source>
</reference>
<keyword evidence="3" id="KW-1185">Reference proteome</keyword>
<evidence type="ECO:0000313" key="3">
    <source>
        <dbReference type="Proteomes" id="UP000800096"/>
    </source>
</evidence>
<feature type="compositionally biased region" description="Polar residues" evidence="1">
    <location>
        <begin position="607"/>
        <end position="616"/>
    </location>
</feature>
<feature type="region of interest" description="Disordered" evidence="1">
    <location>
        <begin position="561"/>
        <end position="616"/>
    </location>
</feature>
<feature type="compositionally biased region" description="Polar residues" evidence="1">
    <location>
        <begin position="456"/>
        <end position="477"/>
    </location>
</feature>
<name>A0A6A5QHQ4_AMPQU</name>
<organism evidence="2 3">
    <name type="scientific">Ampelomyces quisqualis</name>
    <name type="common">Powdery mildew agent</name>
    <dbReference type="NCBI Taxonomy" id="50730"/>
    <lineage>
        <taxon>Eukaryota</taxon>
        <taxon>Fungi</taxon>
        <taxon>Dikarya</taxon>
        <taxon>Ascomycota</taxon>
        <taxon>Pezizomycotina</taxon>
        <taxon>Dothideomycetes</taxon>
        <taxon>Pleosporomycetidae</taxon>
        <taxon>Pleosporales</taxon>
        <taxon>Pleosporineae</taxon>
        <taxon>Phaeosphaeriaceae</taxon>
        <taxon>Ampelomyces</taxon>
    </lineage>
</organism>
<evidence type="ECO:0000256" key="1">
    <source>
        <dbReference type="SAM" id="MobiDB-lite"/>
    </source>
</evidence>
<feature type="compositionally biased region" description="Basic and acidic residues" evidence="1">
    <location>
        <begin position="1"/>
        <end position="14"/>
    </location>
</feature>
<feature type="region of interest" description="Disordered" evidence="1">
    <location>
        <begin position="446"/>
        <end position="484"/>
    </location>
</feature>
<proteinExistence type="predicted"/>
<dbReference type="Proteomes" id="UP000800096">
    <property type="component" value="Unassembled WGS sequence"/>
</dbReference>
<feature type="region of interest" description="Disordered" evidence="1">
    <location>
        <begin position="646"/>
        <end position="667"/>
    </location>
</feature>
<accession>A0A6A5QHQ4</accession>
<evidence type="ECO:0000313" key="2">
    <source>
        <dbReference type="EMBL" id="KAF1914024.1"/>
    </source>
</evidence>
<sequence length="920" mass="102898">MTERKRQRKDEIYGSHKRSRDAMYSTVETSVADIVYPLSDTTRVTFSGLPCSGPNSPLFETAERLSLPVKTTQDRAVRQPSQPSNEQIRAAIPCLRPRTSSSALEQPADARQEAREYEAYSPGSNEEYLKTCTDVLYSGHGKQNTCVFGQISNGKPRLMLNVAIQRQRVPQYTEKLHDGSITPGVAAAYAAHTKVSAYDIYGIPDRLEKVGEYSDCKNAQQQSLRGQHIQGKQNPSYLPQIQDNSKPEQTPKGAAETHQLKTAQSTIRHILPSAQLQQAREQLSVQEQWLRLAQPDLPPKALRDVPGIPPTHQVQALKIPNAILLPRNMFSLRSLTPQERVAKYNALTSMGRAMAGTNHKSEDYKVLWAGVVGMSTALVQQERRWYASFQGGDPRSQAQKNTHLQHILRKQALPTAVAKVMHAPALQKKQQPKGVITILSRSPSLASDRVSEKHSSPTGQYASIQSSPLENHGSPQNLVRKKKASVADFEEVARKRARSKELQAARDAKAEADDREYEENRETIDAYYLKGDQCHIRKASDPVWRKICEWRLRSAKLKPISQVPRKSQQPAALVPRPKEPTLPQKTMEMSQKKKKKEKKKQDAPRPSKTQTHVPNVSAHVSYQVTWSPVPASHRPITPTLVASAVAPRTTRKVPQRSRNGVTQQQARTSILQPQNSVATPNVQASPPPSTAFNFAASRSIAANQIEPPVESNSNKVNDATIKTRCIARLSVLETVHRQMLARKRALNQSRELRQYERIVIAGVDIVELLEANINPMTIVNMITAKLESAQVAQAQEKTQHVTRAGPQTHQLRETDGVQGPRRQASIVLPPGVQYDPWSSMAEQPQELIDPEQYEQARKTHSEGPAAHPWQITPEFEARPWASFQRDMNTLNEWDAADRLESACQIPQNQPFGNRGDVERT</sequence>
<dbReference type="AlphaFoldDB" id="A0A6A5QHQ4"/>
<feature type="compositionally biased region" description="Polar residues" evidence="1">
    <location>
        <begin position="656"/>
        <end position="667"/>
    </location>
</feature>
<feature type="region of interest" description="Disordered" evidence="1">
    <location>
        <begin position="500"/>
        <end position="519"/>
    </location>
</feature>
<dbReference type="OrthoDB" id="3694353at2759"/>
<feature type="compositionally biased region" description="Polar residues" evidence="1">
    <location>
        <begin position="219"/>
        <end position="248"/>
    </location>
</feature>
<dbReference type="EMBL" id="ML979138">
    <property type="protein sequence ID" value="KAF1914024.1"/>
    <property type="molecule type" value="Genomic_DNA"/>
</dbReference>